<keyword evidence="1" id="KW-0812">Transmembrane</keyword>
<accession>D7MS93</accession>
<gene>
    <name evidence="2" type="ORF">ARALYDRAFT_918336</name>
</gene>
<reference evidence="3" key="1">
    <citation type="journal article" date="2011" name="Nat. Genet.">
        <title>The Arabidopsis lyrata genome sequence and the basis of rapid genome size change.</title>
        <authorList>
            <person name="Hu T.T."/>
            <person name="Pattyn P."/>
            <person name="Bakker E.G."/>
            <person name="Cao J."/>
            <person name="Cheng J.-F."/>
            <person name="Clark R.M."/>
            <person name="Fahlgren N."/>
            <person name="Fawcett J.A."/>
            <person name="Grimwood J."/>
            <person name="Gundlach H."/>
            <person name="Haberer G."/>
            <person name="Hollister J.D."/>
            <person name="Ossowski S."/>
            <person name="Ottilar R.P."/>
            <person name="Salamov A.A."/>
            <person name="Schneeberger K."/>
            <person name="Spannagl M."/>
            <person name="Wang X."/>
            <person name="Yang L."/>
            <person name="Nasrallah M.E."/>
            <person name="Bergelson J."/>
            <person name="Carrington J.C."/>
            <person name="Gaut B.S."/>
            <person name="Schmutz J."/>
            <person name="Mayer K.F.X."/>
            <person name="Van de Peer Y."/>
            <person name="Grigoriev I.V."/>
            <person name="Nordborg M."/>
            <person name="Weigel D."/>
            <person name="Guo Y.-L."/>
        </authorList>
    </citation>
    <scope>NUCLEOTIDE SEQUENCE [LARGE SCALE GENOMIC DNA]</scope>
    <source>
        <strain evidence="3">cv. MN47</strain>
    </source>
</reference>
<proteinExistence type="predicted"/>
<keyword evidence="1" id="KW-0472">Membrane</keyword>
<name>D7MS93_ARALL</name>
<evidence type="ECO:0000313" key="3">
    <source>
        <dbReference type="Proteomes" id="UP000008694"/>
    </source>
</evidence>
<evidence type="ECO:0000313" key="2">
    <source>
        <dbReference type="EMBL" id="EFH42192.1"/>
    </source>
</evidence>
<keyword evidence="3" id="KW-1185">Reference proteome</keyword>
<feature type="transmembrane region" description="Helical" evidence="1">
    <location>
        <begin position="47"/>
        <end position="67"/>
    </location>
</feature>
<dbReference type="HOGENOM" id="CLU_2779314_0_0_1"/>
<organism evidence="3">
    <name type="scientific">Arabidopsis lyrata subsp. lyrata</name>
    <name type="common">Lyre-leaved rock-cress</name>
    <dbReference type="NCBI Taxonomy" id="81972"/>
    <lineage>
        <taxon>Eukaryota</taxon>
        <taxon>Viridiplantae</taxon>
        <taxon>Streptophyta</taxon>
        <taxon>Embryophyta</taxon>
        <taxon>Tracheophyta</taxon>
        <taxon>Spermatophyta</taxon>
        <taxon>Magnoliopsida</taxon>
        <taxon>eudicotyledons</taxon>
        <taxon>Gunneridae</taxon>
        <taxon>Pentapetalae</taxon>
        <taxon>rosids</taxon>
        <taxon>malvids</taxon>
        <taxon>Brassicales</taxon>
        <taxon>Brassicaceae</taxon>
        <taxon>Camelineae</taxon>
        <taxon>Arabidopsis</taxon>
    </lineage>
</organism>
<keyword evidence="1" id="KW-1133">Transmembrane helix</keyword>
<dbReference type="Gramene" id="scaffold_801736.1">
    <property type="protein sequence ID" value="scaffold_801736.1"/>
    <property type="gene ID" value="scaffold_801736.1"/>
</dbReference>
<sequence length="69" mass="7509">MASVVFVGMPSLLLVAPFDPVFCVLAFVSFSLLPDVVIALDSVRFDLLPFILFGVVRIDLVLLVSTLKI</sequence>
<dbReference type="Proteomes" id="UP000008694">
    <property type="component" value="Unassembled WGS sequence"/>
</dbReference>
<dbReference type="AlphaFoldDB" id="D7MS93"/>
<protein>
    <submittedName>
        <fullName evidence="2">Predicted protein</fullName>
    </submittedName>
</protein>
<dbReference type="EMBL" id="GL348720">
    <property type="protein sequence ID" value="EFH42192.1"/>
    <property type="molecule type" value="Genomic_DNA"/>
</dbReference>
<evidence type="ECO:0000256" key="1">
    <source>
        <dbReference type="SAM" id="Phobius"/>
    </source>
</evidence>